<sequence length="146" mass="16956">MKKIFLLNICLLFSVFLVNAQEWETDLEQAKKIAAQENRDIILVFQGSDWCAPCIKLDHEIWSSKTFKTYANEHYVLLKADFPRRQKNALDPEQQAKNNKLAEIYNKQGYFPFVVILDKSGKVLGKTGYKKMTPEEYIKHLNALKG</sequence>
<dbReference type="SUPFAM" id="SSF52833">
    <property type="entry name" value="Thioredoxin-like"/>
    <property type="match status" value="1"/>
</dbReference>
<feature type="domain" description="Thioredoxin" evidence="3">
    <location>
        <begin position="7"/>
        <end position="146"/>
    </location>
</feature>
<reference evidence="4" key="1">
    <citation type="submission" date="2022-01" db="EMBL/GenBank/DDBJ databases">
        <title>Gillisia lutea sp. nov., isolated from marine plastic residues from the Malvarosa beach (Valencia, Spain).</title>
        <authorList>
            <person name="Vidal-Verdu A."/>
            <person name="Molina-Menor E."/>
            <person name="Satari L."/>
            <person name="Pascual J."/>
            <person name="Pereto J."/>
            <person name="Porcar M."/>
        </authorList>
    </citation>
    <scope>NUCLEOTIDE SEQUENCE</scope>
    <source>
        <strain evidence="4">M10.2A</strain>
    </source>
</reference>
<dbReference type="EMBL" id="JAKGTH010000011">
    <property type="protein sequence ID" value="MCF4102531.1"/>
    <property type="molecule type" value="Genomic_DNA"/>
</dbReference>
<gene>
    <name evidence="4" type="ORF">L1I30_12720</name>
</gene>
<proteinExistence type="predicted"/>
<dbReference type="Proteomes" id="UP001179363">
    <property type="component" value="Unassembled WGS sequence"/>
</dbReference>
<keyword evidence="1 2" id="KW-0732">Signal</keyword>
<dbReference type="RefSeq" id="WP_236134674.1">
    <property type="nucleotide sequence ID" value="NZ_JAKGTH010000011.1"/>
</dbReference>
<evidence type="ECO:0000313" key="4">
    <source>
        <dbReference type="EMBL" id="MCF4102531.1"/>
    </source>
</evidence>
<keyword evidence="5" id="KW-1185">Reference proteome</keyword>
<accession>A0ABS9EI67</accession>
<dbReference type="InterPro" id="IPR051099">
    <property type="entry name" value="AGR/TXD"/>
</dbReference>
<evidence type="ECO:0000259" key="3">
    <source>
        <dbReference type="PROSITE" id="PS51352"/>
    </source>
</evidence>
<dbReference type="InterPro" id="IPR013766">
    <property type="entry name" value="Thioredoxin_domain"/>
</dbReference>
<evidence type="ECO:0000313" key="5">
    <source>
        <dbReference type="Proteomes" id="UP001179363"/>
    </source>
</evidence>
<protein>
    <submittedName>
        <fullName evidence="4">Thioredoxin family protein</fullName>
    </submittedName>
</protein>
<dbReference type="PANTHER" id="PTHR15337:SF11">
    <property type="entry name" value="THIOREDOXIN DOMAIN-CONTAINING PROTEIN"/>
    <property type="match status" value="1"/>
</dbReference>
<dbReference type="Pfam" id="PF13899">
    <property type="entry name" value="Thioredoxin_7"/>
    <property type="match status" value="1"/>
</dbReference>
<dbReference type="InterPro" id="IPR036249">
    <property type="entry name" value="Thioredoxin-like_sf"/>
</dbReference>
<dbReference type="Gene3D" id="3.40.30.10">
    <property type="entry name" value="Glutaredoxin"/>
    <property type="match status" value="1"/>
</dbReference>
<comment type="caution">
    <text evidence="4">The sequence shown here is derived from an EMBL/GenBank/DDBJ whole genome shotgun (WGS) entry which is preliminary data.</text>
</comment>
<evidence type="ECO:0000256" key="1">
    <source>
        <dbReference type="ARBA" id="ARBA00022729"/>
    </source>
</evidence>
<dbReference type="PROSITE" id="PS51352">
    <property type="entry name" value="THIOREDOXIN_2"/>
    <property type="match status" value="1"/>
</dbReference>
<dbReference type="PANTHER" id="PTHR15337">
    <property type="entry name" value="ANTERIOR GRADIENT PROTEIN-RELATED"/>
    <property type="match status" value="1"/>
</dbReference>
<name>A0ABS9EI67_9FLAO</name>
<organism evidence="4 5">
    <name type="scientific">Gillisia lutea</name>
    <dbReference type="NCBI Taxonomy" id="2909668"/>
    <lineage>
        <taxon>Bacteria</taxon>
        <taxon>Pseudomonadati</taxon>
        <taxon>Bacteroidota</taxon>
        <taxon>Flavobacteriia</taxon>
        <taxon>Flavobacteriales</taxon>
        <taxon>Flavobacteriaceae</taxon>
        <taxon>Gillisia</taxon>
    </lineage>
</organism>
<feature type="chain" id="PRO_5045994698" evidence="2">
    <location>
        <begin position="21"/>
        <end position="146"/>
    </location>
</feature>
<evidence type="ECO:0000256" key="2">
    <source>
        <dbReference type="SAM" id="SignalP"/>
    </source>
</evidence>
<feature type="signal peptide" evidence="2">
    <location>
        <begin position="1"/>
        <end position="20"/>
    </location>
</feature>